<protein>
    <submittedName>
        <fullName evidence="2">Uncharacterized protein</fullName>
    </submittedName>
</protein>
<feature type="compositionally biased region" description="Polar residues" evidence="1">
    <location>
        <begin position="157"/>
        <end position="166"/>
    </location>
</feature>
<comment type="caution">
    <text evidence="2">The sequence shown here is derived from an EMBL/GenBank/DDBJ whole genome shotgun (WGS) entry which is preliminary data.</text>
</comment>
<reference evidence="2" key="1">
    <citation type="journal article" date="2020" name="BMC Genomics">
        <title>Correction to: Identification and distribution of gene clusters required for synthesis of sphingolipid metabolism inhibitors in diverse species of the filamentous fungus Fusarium.</title>
        <authorList>
            <person name="Kim H.S."/>
            <person name="Lohmar J.M."/>
            <person name="Busman M."/>
            <person name="Brown D.W."/>
            <person name="Naumann T.A."/>
            <person name="Divon H.H."/>
            <person name="Lysoe E."/>
            <person name="Uhlig S."/>
            <person name="Proctor R.H."/>
        </authorList>
    </citation>
    <scope>NUCLEOTIDE SEQUENCE</scope>
    <source>
        <strain evidence="2">NRRL 45417</strain>
    </source>
</reference>
<gene>
    <name evidence="2" type="ORF">FGADI_2674</name>
</gene>
<dbReference type="OrthoDB" id="5068467at2759"/>
<name>A0A8H4THN2_9HYPO</name>
<dbReference type="Proteomes" id="UP000604273">
    <property type="component" value="Unassembled WGS sequence"/>
</dbReference>
<accession>A0A8H4THN2</accession>
<dbReference type="EMBL" id="JABFAI010000058">
    <property type="protein sequence ID" value="KAF4958044.1"/>
    <property type="molecule type" value="Genomic_DNA"/>
</dbReference>
<evidence type="ECO:0000256" key="1">
    <source>
        <dbReference type="SAM" id="MobiDB-lite"/>
    </source>
</evidence>
<feature type="region of interest" description="Disordered" evidence="1">
    <location>
        <begin position="157"/>
        <end position="196"/>
    </location>
</feature>
<feature type="compositionally biased region" description="Basic and acidic residues" evidence="1">
    <location>
        <begin position="168"/>
        <end position="183"/>
    </location>
</feature>
<dbReference type="AlphaFoldDB" id="A0A8H4THN2"/>
<evidence type="ECO:0000313" key="2">
    <source>
        <dbReference type="EMBL" id="KAF4958044.1"/>
    </source>
</evidence>
<evidence type="ECO:0000313" key="3">
    <source>
        <dbReference type="Proteomes" id="UP000604273"/>
    </source>
</evidence>
<organism evidence="2 3">
    <name type="scientific">Fusarium gaditjirri</name>
    <dbReference type="NCBI Taxonomy" id="282569"/>
    <lineage>
        <taxon>Eukaryota</taxon>
        <taxon>Fungi</taxon>
        <taxon>Dikarya</taxon>
        <taxon>Ascomycota</taxon>
        <taxon>Pezizomycotina</taxon>
        <taxon>Sordariomycetes</taxon>
        <taxon>Hypocreomycetidae</taxon>
        <taxon>Hypocreales</taxon>
        <taxon>Nectriaceae</taxon>
        <taxon>Fusarium</taxon>
        <taxon>Fusarium nisikadoi species complex</taxon>
    </lineage>
</organism>
<proteinExistence type="predicted"/>
<reference evidence="2" key="2">
    <citation type="submission" date="2020-05" db="EMBL/GenBank/DDBJ databases">
        <authorList>
            <person name="Kim H.-S."/>
            <person name="Proctor R.H."/>
            <person name="Brown D.W."/>
        </authorList>
    </citation>
    <scope>NUCLEOTIDE SEQUENCE</scope>
    <source>
        <strain evidence="2">NRRL 45417</strain>
    </source>
</reference>
<keyword evidence="3" id="KW-1185">Reference proteome</keyword>
<sequence length="272" mass="29359">MRAHILTAHPGSLSHRRSQGLNNIVDINDVVAGRDVRTTVRFNNIVDINELVDGPDAQTTIMLRNIPNKDGQPPSSKLSASLLGDSVSRRSVYGAHAIPRTVNFGVTPEEARALHRKQPESDSKSMCLGLSVHDKQAAEDAAKASAGEQDTIFEAQAQSSCHSISSREAGHGTPSKDIERISNEDASPAPATPSEKLPQLLKESLEIISNCIASDYYLELPFSLMITSSPPWHCQLLVLSLQNPEAKTSDLPLPPTALLDGIHSALDLPFHT</sequence>